<feature type="domain" description="Solute-binding protein family 3/N-terminal" evidence="4">
    <location>
        <begin position="62"/>
        <end position="287"/>
    </location>
</feature>
<evidence type="ECO:0000256" key="3">
    <source>
        <dbReference type="SAM" id="SignalP"/>
    </source>
</evidence>
<dbReference type="SMART" id="SM00062">
    <property type="entry name" value="PBPb"/>
    <property type="match status" value="1"/>
</dbReference>
<accession>A0ABT5TWG3</accession>
<dbReference type="EMBL" id="JARACI010000762">
    <property type="protein sequence ID" value="MDD9206053.1"/>
    <property type="molecule type" value="Genomic_DNA"/>
</dbReference>
<sequence>MTTSLRRKGAVTASAGALALVLAACGGGETDDAATSDETTADGSTDGGEATGRLAELQEEGTITVGFAGEAPYSFQNDEGELVGASVALQERIWGELGIDNVEGVQAEFGQLIQGLNAGRFDIVAAGMSILPERCEEAIFSEPEFQYTTALLVPEGNPDGLSDMQSIAEAEDVQMAAMTGAIEATYASDLGIDAIEVGNPQDGMDAVTGGRADVFALTGISLNWMVDNAGGDPGVEVTDTFVAEIDGEEQLGAGGTVFRPEDTELRDAYNEQLEPIVEDEEEYLSVVGDWGFTAGERPAGEFDLTTEDLCAGDLS</sequence>
<keyword evidence="1 3" id="KW-0732">Signal</keyword>
<organism evidence="5 6">
    <name type="scientific">Georgenia halotolerans</name>
    <dbReference type="NCBI Taxonomy" id="3028317"/>
    <lineage>
        <taxon>Bacteria</taxon>
        <taxon>Bacillati</taxon>
        <taxon>Actinomycetota</taxon>
        <taxon>Actinomycetes</taxon>
        <taxon>Micrococcales</taxon>
        <taxon>Bogoriellaceae</taxon>
        <taxon>Georgenia</taxon>
    </lineage>
</organism>
<dbReference type="PANTHER" id="PTHR35936">
    <property type="entry name" value="MEMBRANE-BOUND LYTIC MUREIN TRANSGLYCOSYLASE F"/>
    <property type="match status" value="1"/>
</dbReference>
<protein>
    <submittedName>
        <fullName evidence="5">Ectoine/hydroxyectoine ABC transporter substrate-binding protein EhuB</fullName>
    </submittedName>
</protein>
<evidence type="ECO:0000313" key="6">
    <source>
        <dbReference type="Proteomes" id="UP001165561"/>
    </source>
</evidence>
<dbReference type="Proteomes" id="UP001165561">
    <property type="component" value="Unassembled WGS sequence"/>
</dbReference>
<dbReference type="InterPro" id="IPR014337">
    <property type="entry name" value="Ectoine_EhuB"/>
</dbReference>
<evidence type="ECO:0000313" key="5">
    <source>
        <dbReference type="EMBL" id="MDD9206053.1"/>
    </source>
</evidence>
<dbReference type="NCBIfam" id="TIGR02995">
    <property type="entry name" value="ectoine_ehuB"/>
    <property type="match status" value="1"/>
</dbReference>
<evidence type="ECO:0000256" key="1">
    <source>
        <dbReference type="ARBA" id="ARBA00022729"/>
    </source>
</evidence>
<gene>
    <name evidence="5" type="primary">ehuB</name>
    <name evidence="5" type="ORF">PU560_06155</name>
</gene>
<dbReference type="Gene3D" id="3.40.190.10">
    <property type="entry name" value="Periplasmic binding protein-like II"/>
    <property type="match status" value="2"/>
</dbReference>
<name>A0ABT5TWG3_9MICO</name>
<feature type="region of interest" description="Disordered" evidence="2">
    <location>
        <begin position="30"/>
        <end position="50"/>
    </location>
</feature>
<dbReference type="SUPFAM" id="SSF53850">
    <property type="entry name" value="Periplasmic binding protein-like II"/>
    <property type="match status" value="1"/>
</dbReference>
<reference evidence="5" key="1">
    <citation type="submission" date="2023-02" db="EMBL/GenBank/DDBJ databases">
        <title>Georgenia sp.10Sc9-8, isolated from a soil sample collected from the Taklamakan desert.</title>
        <authorList>
            <person name="Liu S."/>
        </authorList>
    </citation>
    <scope>NUCLEOTIDE SEQUENCE</scope>
    <source>
        <strain evidence="5">10Sc9-8</strain>
    </source>
</reference>
<dbReference type="PROSITE" id="PS51257">
    <property type="entry name" value="PROKAR_LIPOPROTEIN"/>
    <property type="match status" value="1"/>
</dbReference>
<keyword evidence="6" id="KW-1185">Reference proteome</keyword>
<comment type="caution">
    <text evidence="5">The sequence shown here is derived from an EMBL/GenBank/DDBJ whole genome shotgun (WGS) entry which is preliminary data.</text>
</comment>
<feature type="signal peptide" evidence="3">
    <location>
        <begin position="1"/>
        <end position="23"/>
    </location>
</feature>
<dbReference type="Pfam" id="PF00497">
    <property type="entry name" value="SBP_bac_3"/>
    <property type="match status" value="1"/>
</dbReference>
<dbReference type="InterPro" id="IPR001638">
    <property type="entry name" value="Solute-binding_3/MltF_N"/>
</dbReference>
<feature type="chain" id="PRO_5045329875" evidence="3">
    <location>
        <begin position="24"/>
        <end position="315"/>
    </location>
</feature>
<dbReference type="PANTHER" id="PTHR35936:SF17">
    <property type="entry name" value="ARGININE-BINDING EXTRACELLULAR PROTEIN ARTP"/>
    <property type="match status" value="1"/>
</dbReference>
<evidence type="ECO:0000259" key="4">
    <source>
        <dbReference type="SMART" id="SM00062"/>
    </source>
</evidence>
<proteinExistence type="predicted"/>
<evidence type="ECO:0000256" key="2">
    <source>
        <dbReference type="SAM" id="MobiDB-lite"/>
    </source>
</evidence>